<name>A0A926F5H2_9FIRM</name>
<sequence length="397" mass="43405">MTNKQKTVYTVLITAVLTFISSTVLYFALGSNIVYFLSNNQTADGIAKLNRIDKLVDKYFYGDIDKKEMQDWAYAGYLAGLDDPYTEYISSGEYDSFTETSTGNYTGIGVEVTKNGEETVISDIFEGTPAEKAGFLPNDIIKKIDGKDMAGKALSEVSSAIKEYAGKTFAVTVERGGKMIDINVEPGEIETVQVSGKMLDGGISYIRISMFEGHCAEQLKTALDNAKNSGAKGIIFDVRNNPGGALDIITNCVDQILDEGIILTVRDKNGKENVYKAKDKEKIDLPIVILTNAQTASAAEVFTSSLHDNGKAYTVGTKTYGKGVVQTIFDLGDKSIAKITTAKYFTPKNVCIDKIGLEPDKKVELDEKYKKMSVKYIPDGEDAQLITAVEVMKEKIK</sequence>
<feature type="domain" description="PDZ" evidence="7">
    <location>
        <begin position="94"/>
        <end position="163"/>
    </location>
</feature>
<evidence type="ECO:0000313" key="9">
    <source>
        <dbReference type="Proteomes" id="UP000647416"/>
    </source>
</evidence>
<feature type="transmembrane region" description="Helical" evidence="6">
    <location>
        <begin position="7"/>
        <end position="29"/>
    </location>
</feature>
<dbReference type="SMART" id="SM00245">
    <property type="entry name" value="TSPc"/>
    <property type="match status" value="1"/>
</dbReference>
<dbReference type="Pfam" id="PF03572">
    <property type="entry name" value="Peptidase_S41"/>
    <property type="match status" value="1"/>
</dbReference>
<protein>
    <submittedName>
        <fullName evidence="8">S41 family peptidase</fullName>
    </submittedName>
</protein>
<dbReference type="EMBL" id="JACRTE010000004">
    <property type="protein sequence ID" value="MBC8596118.1"/>
    <property type="molecule type" value="Genomic_DNA"/>
</dbReference>
<dbReference type="InterPro" id="IPR001478">
    <property type="entry name" value="PDZ"/>
</dbReference>
<dbReference type="Proteomes" id="UP000647416">
    <property type="component" value="Unassembled WGS sequence"/>
</dbReference>
<evidence type="ECO:0000259" key="7">
    <source>
        <dbReference type="PROSITE" id="PS50106"/>
    </source>
</evidence>
<dbReference type="InterPro" id="IPR029045">
    <property type="entry name" value="ClpP/crotonase-like_dom_sf"/>
</dbReference>
<comment type="similarity">
    <text evidence="1 5">Belongs to the peptidase S41A family.</text>
</comment>
<dbReference type="PROSITE" id="PS50106">
    <property type="entry name" value="PDZ"/>
    <property type="match status" value="1"/>
</dbReference>
<keyword evidence="4 5" id="KW-0720">Serine protease</keyword>
<dbReference type="NCBIfam" id="TIGR00225">
    <property type="entry name" value="prc"/>
    <property type="match status" value="1"/>
</dbReference>
<gene>
    <name evidence="8" type="ORF">H8706_04450</name>
</gene>
<dbReference type="GO" id="GO:0008236">
    <property type="term" value="F:serine-type peptidase activity"/>
    <property type="evidence" value="ECO:0007669"/>
    <property type="project" value="UniProtKB-KW"/>
</dbReference>
<dbReference type="Gene3D" id="2.30.42.10">
    <property type="match status" value="1"/>
</dbReference>
<keyword evidence="6" id="KW-0472">Membrane</keyword>
<dbReference type="GO" id="GO:0004175">
    <property type="term" value="F:endopeptidase activity"/>
    <property type="evidence" value="ECO:0007669"/>
    <property type="project" value="TreeGrafter"/>
</dbReference>
<accession>A0A926F5H2</accession>
<dbReference type="Gene3D" id="3.30.750.44">
    <property type="match status" value="1"/>
</dbReference>
<dbReference type="GO" id="GO:0006508">
    <property type="term" value="P:proteolysis"/>
    <property type="evidence" value="ECO:0007669"/>
    <property type="project" value="UniProtKB-KW"/>
</dbReference>
<evidence type="ECO:0000313" key="8">
    <source>
        <dbReference type="EMBL" id="MBC8596118.1"/>
    </source>
</evidence>
<dbReference type="GO" id="GO:0030288">
    <property type="term" value="C:outer membrane-bounded periplasmic space"/>
    <property type="evidence" value="ECO:0007669"/>
    <property type="project" value="TreeGrafter"/>
</dbReference>
<keyword evidence="6" id="KW-0812">Transmembrane</keyword>
<dbReference type="Gene3D" id="3.90.226.10">
    <property type="entry name" value="2-enoyl-CoA Hydratase, Chain A, domain 1"/>
    <property type="match status" value="1"/>
</dbReference>
<dbReference type="InterPro" id="IPR005151">
    <property type="entry name" value="Tail-specific_protease"/>
</dbReference>
<keyword evidence="9" id="KW-1185">Reference proteome</keyword>
<reference evidence="8" key="1">
    <citation type="submission" date="2020-08" db="EMBL/GenBank/DDBJ databases">
        <title>Genome public.</title>
        <authorList>
            <person name="Liu C."/>
            <person name="Sun Q."/>
        </authorList>
    </citation>
    <scope>NUCLEOTIDE SEQUENCE</scope>
    <source>
        <strain evidence="8">NSJ-50</strain>
    </source>
</reference>
<comment type="caution">
    <text evidence="8">The sequence shown here is derived from an EMBL/GenBank/DDBJ whole genome shotgun (WGS) entry which is preliminary data.</text>
</comment>
<dbReference type="InterPro" id="IPR036034">
    <property type="entry name" value="PDZ_sf"/>
</dbReference>
<dbReference type="InterPro" id="IPR004447">
    <property type="entry name" value="Peptidase_S41A"/>
</dbReference>
<dbReference type="SUPFAM" id="SSF50156">
    <property type="entry name" value="PDZ domain-like"/>
    <property type="match status" value="1"/>
</dbReference>
<keyword evidence="6" id="KW-1133">Transmembrane helix</keyword>
<proteinExistence type="inferred from homology"/>
<dbReference type="PANTHER" id="PTHR32060:SF30">
    <property type="entry name" value="CARBOXY-TERMINAL PROCESSING PROTEASE CTPA"/>
    <property type="match status" value="1"/>
</dbReference>
<dbReference type="AlphaFoldDB" id="A0A926F5H2"/>
<evidence type="ECO:0000256" key="1">
    <source>
        <dbReference type="ARBA" id="ARBA00009179"/>
    </source>
</evidence>
<evidence type="ECO:0000256" key="5">
    <source>
        <dbReference type="RuleBase" id="RU004404"/>
    </source>
</evidence>
<evidence type="ECO:0000256" key="3">
    <source>
        <dbReference type="ARBA" id="ARBA00022801"/>
    </source>
</evidence>
<dbReference type="CDD" id="cd07560">
    <property type="entry name" value="Peptidase_S41_CPP"/>
    <property type="match status" value="1"/>
</dbReference>
<dbReference type="GO" id="GO:0007165">
    <property type="term" value="P:signal transduction"/>
    <property type="evidence" value="ECO:0007669"/>
    <property type="project" value="TreeGrafter"/>
</dbReference>
<evidence type="ECO:0000256" key="4">
    <source>
        <dbReference type="ARBA" id="ARBA00022825"/>
    </source>
</evidence>
<dbReference type="RefSeq" id="WP_262431668.1">
    <property type="nucleotide sequence ID" value="NZ_JACRTE010000004.1"/>
</dbReference>
<dbReference type="SUPFAM" id="SSF52096">
    <property type="entry name" value="ClpP/crotonase"/>
    <property type="match status" value="1"/>
</dbReference>
<keyword evidence="3 5" id="KW-0378">Hydrolase</keyword>
<dbReference type="Pfam" id="PF13180">
    <property type="entry name" value="PDZ_2"/>
    <property type="match status" value="1"/>
</dbReference>
<organism evidence="8 9">
    <name type="scientific">Qingrenia yutianensis</name>
    <dbReference type="NCBI Taxonomy" id="2763676"/>
    <lineage>
        <taxon>Bacteria</taxon>
        <taxon>Bacillati</taxon>
        <taxon>Bacillota</taxon>
        <taxon>Clostridia</taxon>
        <taxon>Eubacteriales</taxon>
        <taxon>Oscillospiraceae</taxon>
        <taxon>Qingrenia</taxon>
    </lineage>
</organism>
<evidence type="ECO:0000256" key="2">
    <source>
        <dbReference type="ARBA" id="ARBA00022670"/>
    </source>
</evidence>
<dbReference type="PANTHER" id="PTHR32060">
    <property type="entry name" value="TAIL-SPECIFIC PROTEASE"/>
    <property type="match status" value="1"/>
</dbReference>
<evidence type="ECO:0000256" key="6">
    <source>
        <dbReference type="SAM" id="Phobius"/>
    </source>
</evidence>
<keyword evidence="2 5" id="KW-0645">Protease</keyword>
<dbReference type="SMART" id="SM00228">
    <property type="entry name" value="PDZ"/>
    <property type="match status" value="1"/>
</dbReference>